<dbReference type="Proteomes" id="UP000007382">
    <property type="component" value="Chromosome"/>
</dbReference>
<dbReference type="KEGG" id="lfc:LFE_2112"/>
<feature type="modified residue" description="N6-(pyridoxal phosphate)lysine" evidence="12 13">
    <location>
        <position position="60"/>
    </location>
</feature>
<dbReference type="InterPro" id="IPR022657">
    <property type="entry name" value="De-COase2_CS"/>
</dbReference>
<dbReference type="GO" id="GO:0008836">
    <property type="term" value="F:diaminopimelate decarboxylase activity"/>
    <property type="evidence" value="ECO:0007669"/>
    <property type="project" value="UniProtKB-UniRule"/>
</dbReference>
<evidence type="ECO:0000256" key="3">
    <source>
        <dbReference type="ARBA" id="ARBA00022793"/>
    </source>
</evidence>
<dbReference type="InterPro" id="IPR000183">
    <property type="entry name" value="Orn/DAP/Arg_de-COase"/>
</dbReference>
<feature type="binding site" evidence="12">
    <location>
        <position position="239"/>
    </location>
    <ligand>
        <name>pyridoxal 5'-phosphate</name>
        <dbReference type="ChEBI" id="CHEBI:597326"/>
    </ligand>
</feature>
<keyword evidence="17" id="KW-1185">Reference proteome</keyword>
<keyword evidence="5 12" id="KW-0457">Lysine biosynthesis</keyword>
<evidence type="ECO:0000256" key="9">
    <source>
        <dbReference type="ARBA" id="ARBA00060983"/>
    </source>
</evidence>
<evidence type="ECO:0000313" key="17">
    <source>
        <dbReference type="Proteomes" id="UP000007382"/>
    </source>
</evidence>
<evidence type="ECO:0000256" key="12">
    <source>
        <dbReference type="HAMAP-Rule" id="MF_02120"/>
    </source>
</evidence>
<comment type="cofactor">
    <cofactor evidence="1 12 13 14">
        <name>pyridoxal 5'-phosphate</name>
        <dbReference type="ChEBI" id="CHEBI:597326"/>
    </cofactor>
</comment>
<keyword evidence="2 12" id="KW-0028">Amino-acid biosynthesis</keyword>
<evidence type="ECO:0000256" key="8">
    <source>
        <dbReference type="ARBA" id="ARBA00060643"/>
    </source>
</evidence>
<dbReference type="InterPro" id="IPR009006">
    <property type="entry name" value="Ala_racemase/Decarboxylase_C"/>
</dbReference>
<dbReference type="GO" id="GO:0030170">
    <property type="term" value="F:pyridoxal phosphate binding"/>
    <property type="evidence" value="ECO:0007669"/>
    <property type="project" value="UniProtKB-UniRule"/>
</dbReference>
<dbReference type="Gene3D" id="2.40.37.10">
    <property type="entry name" value="Lyase, Ornithine Decarboxylase, Chain A, domain 1"/>
    <property type="match status" value="1"/>
</dbReference>
<feature type="binding site" evidence="12">
    <location>
        <position position="316"/>
    </location>
    <ligand>
        <name>substrate</name>
    </ligand>
</feature>
<evidence type="ECO:0000256" key="5">
    <source>
        <dbReference type="ARBA" id="ARBA00023154"/>
    </source>
</evidence>
<evidence type="ECO:0000256" key="2">
    <source>
        <dbReference type="ARBA" id="ARBA00022605"/>
    </source>
</evidence>
<keyword evidence="4 12" id="KW-0663">Pyridoxal phosphate</keyword>
<dbReference type="OrthoDB" id="9802241at2"/>
<comment type="similarity">
    <text evidence="9 12">Belongs to the Orn/Lys/Arg decarboxylase class-II family. LysA subfamily.</text>
</comment>
<feature type="binding site" evidence="12">
    <location>
        <position position="276"/>
    </location>
    <ligand>
        <name>substrate</name>
    </ligand>
</feature>
<dbReference type="PANTHER" id="PTHR43727">
    <property type="entry name" value="DIAMINOPIMELATE DECARBOXYLASE"/>
    <property type="match status" value="1"/>
</dbReference>
<evidence type="ECO:0000256" key="14">
    <source>
        <dbReference type="RuleBase" id="RU003738"/>
    </source>
</evidence>
<dbReference type="UniPathway" id="UPA00034">
    <property type="reaction ID" value="UER00027"/>
</dbReference>
<dbReference type="EC" id="4.1.1.20" evidence="10 12"/>
<evidence type="ECO:0000256" key="4">
    <source>
        <dbReference type="ARBA" id="ARBA00022898"/>
    </source>
</evidence>
<dbReference type="FunFam" id="3.20.20.10:FF:000003">
    <property type="entry name" value="Diaminopimelate decarboxylase"/>
    <property type="match status" value="1"/>
</dbReference>
<dbReference type="GO" id="GO:0009089">
    <property type="term" value="P:lysine biosynthetic process via diaminopimelate"/>
    <property type="evidence" value="ECO:0007669"/>
    <property type="project" value="UniProtKB-UniRule"/>
</dbReference>
<evidence type="ECO:0000313" key="16">
    <source>
        <dbReference type="EMBL" id="BAM07785.1"/>
    </source>
</evidence>
<dbReference type="STRING" id="1162668.LFE_2112"/>
<dbReference type="AlphaFoldDB" id="I0IR86"/>
<dbReference type="HOGENOM" id="CLU_026444_0_0_0"/>
<dbReference type="PROSITE" id="PS00878">
    <property type="entry name" value="ODR_DC_2_1"/>
    <property type="match status" value="1"/>
</dbReference>
<dbReference type="FunFam" id="2.40.37.10:FF:000003">
    <property type="entry name" value="Diaminopimelate decarboxylase"/>
    <property type="match status" value="1"/>
</dbReference>
<reference evidence="17" key="2">
    <citation type="submission" date="2012-03" db="EMBL/GenBank/DDBJ databases">
        <title>The complete genome sequence of the pioneer microbe on fresh volcanic deposit, Leptospirillum ferrooxidans strain C2-3.</title>
        <authorList>
            <person name="Fujimura R."/>
            <person name="Sato Y."/>
            <person name="Nishizawa T."/>
            <person name="Nanba K."/>
            <person name="Oshima K."/>
            <person name="Hattori M."/>
            <person name="Kamijo T."/>
            <person name="Ohta H."/>
        </authorList>
    </citation>
    <scope>NUCLEOTIDE SEQUENCE [LARGE SCALE GENOMIC DNA]</scope>
    <source>
        <strain evidence="17">C2-3</strain>
    </source>
</reference>
<feature type="binding site" evidence="12">
    <location>
        <position position="371"/>
    </location>
    <ligand>
        <name>pyridoxal 5'-phosphate</name>
        <dbReference type="ChEBI" id="CHEBI:597326"/>
    </ligand>
</feature>
<comment type="function">
    <text evidence="12">Specifically catalyzes the decarboxylation of meso-diaminopimelate (meso-DAP) to L-lysine.</text>
</comment>
<dbReference type="PANTHER" id="PTHR43727:SF2">
    <property type="entry name" value="GROUP IV DECARBOXYLASE"/>
    <property type="match status" value="1"/>
</dbReference>
<dbReference type="InterPro" id="IPR022653">
    <property type="entry name" value="De-COase2_pyr-phos_BS"/>
</dbReference>
<keyword evidence="6 12" id="KW-0456">Lyase</keyword>
<feature type="binding site" evidence="12">
    <location>
        <position position="371"/>
    </location>
    <ligand>
        <name>substrate</name>
    </ligand>
</feature>
<dbReference type="CDD" id="cd06828">
    <property type="entry name" value="PLPDE_III_DapDC"/>
    <property type="match status" value="1"/>
</dbReference>
<feature type="binding site" evidence="12">
    <location>
        <position position="343"/>
    </location>
    <ligand>
        <name>substrate</name>
    </ligand>
</feature>
<feature type="binding site" evidence="12">
    <location>
        <begin position="273"/>
        <end position="276"/>
    </location>
    <ligand>
        <name>pyridoxal 5'-phosphate</name>
        <dbReference type="ChEBI" id="CHEBI:597326"/>
    </ligand>
</feature>
<dbReference type="HAMAP" id="MF_02120">
    <property type="entry name" value="LysA"/>
    <property type="match status" value="1"/>
</dbReference>
<evidence type="ECO:0000256" key="13">
    <source>
        <dbReference type="PIRSR" id="PIRSR600183-50"/>
    </source>
</evidence>
<evidence type="ECO:0000256" key="1">
    <source>
        <dbReference type="ARBA" id="ARBA00001933"/>
    </source>
</evidence>
<feature type="active site" description="Proton donor" evidence="13">
    <location>
        <position position="342"/>
    </location>
</feature>
<dbReference type="InterPro" id="IPR029066">
    <property type="entry name" value="PLP-binding_barrel"/>
</dbReference>
<dbReference type="RefSeq" id="WP_014450268.1">
    <property type="nucleotide sequence ID" value="NC_017094.1"/>
</dbReference>
<sequence length="414" mass="45179">MKQFHYENGELYVESVPVEKIIREVGSPAYIYSERAISDSYASYQEAFSSHKTVIAYAMKANGNLSILSLLGKKGSGADVVSGGELFRAMKAGIPPDRIVFAGVGKTEQEMKEALEAGILMFNVESSMELDTLSKVASRMGVTANVALRVNPDVDPQTHPYISTGLKKSKFGVPVKEALAEYLRASKLPGIRLTGIHQHIGSQLTQIAPFRDSFTRMIAFSEALKEKGIGISWLDVGGGLGIRYDDEKVPTPGDISREILSRVKDPSQGIILEPGRSIVGNSGILVTQVLYVKKTEVKTFYIGDAGMNDLIRPSLYGAFHDLWPIRVREGASVKADLVGPVCETGDFLVQDRDLPPIKAGDLVSVMSAGAYGFAMASNYNARPRPPEILVSGDRFEVIRPRETYEDLIRSESAR</sequence>
<evidence type="ECO:0000256" key="6">
    <source>
        <dbReference type="ARBA" id="ARBA00023239"/>
    </source>
</evidence>
<dbReference type="PRINTS" id="PR01179">
    <property type="entry name" value="ODADCRBXLASE"/>
</dbReference>
<evidence type="ECO:0000256" key="7">
    <source>
        <dbReference type="ARBA" id="ARBA00050464"/>
    </source>
</evidence>
<gene>
    <name evidence="12" type="primary">lysA</name>
    <name evidence="16" type="ordered locus">LFE_2112</name>
</gene>
<feature type="binding site" evidence="12">
    <location>
        <position position="312"/>
    </location>
    <ligand>
        <name>substrate</name>
    </ligand>
</feature>
<dbReference type="SUPFAM" id="SSF51419">
    <property type="entry name" value="PLP-binding barrel"/>
    <property type="match status" value="1"/>
</dbReference>
<feature type="domain" description="Orn/DAP/Arg decarboxylase 2 N-terminal" evidence="15">
    <location>
        <begin position="36"/>
        <end position="279"/>
    </location>
</feature>
<dbReference type="SUPFAM" id="SSF50621">
    <property type="entry name" value="Alanine racemase C-terminal domain-like"/>
    <property type="match status" value="1"/>
</dbReference>
<protein>
    <recommendedName>
        <fullName evidence="11 12">Diaminopimelate decarboxylase</fullName>
        <shortName evidence="12">DAP decarboxylase</shortName>
        <shortName evidence="12">DAPDC</shortName>
        <ecNumber evidence="10 12">4.1.1.20</ecNumber>
    </recommendedName>
</protein>
<evidence type="ECO:0000256" key="10">
    <source>
        <dbReference type="ARBA" id="ARBA00066427"/>
    </source>
</evidence>
<dbReference type="Pfam" id="PF02784">
    <property type="entry name" value="Orn_Arg_deC_N"/>
    <property type="match status" value="1"/>
</dbReference>
<dbReference type="InterPro" id="IPR022644">
    <property type="entry name" value="De-COase2_N"/>
</dbReference>
<dbReference type="PROSITE" id="PS00879">
    <property type="entry name" value="ODR_DC_2_2"/>
    <property type="match status" value="1"/>
</dbReference>
<dbReference type="NCBIfam" id="TIGR01048">
    <property type="entry name" value="lysA"/>
    <property type="match status" value="1"/>
</dbReference>
<dbReference type="InterPro" id="IPR002986">
    <property type="entry name" value="DAP_deCOOHase_LysA"/>
</dbReference>
<keyword evidence="3 12" id="KW-0210">Decarboxylase</keyword>
<dbReference type="eggNOG" id="COG0019">
    <property type="taxonomic scope" value="Bacteria"/>
</dbReference>
<dbReference type="EMBL" id="AP012342">
    <property type="protein sequence ID" value="BAM07785.1"/>
    <property type="molecule type" value="Genomic_DNA"/>
</dbReference>
<comment type="catalytic activity">
    <reaction evidence="7 12 14">
        <text>meso-2,6-diaminopimelate + H(+) = L-lysine + CO2</text>
        <dbReference type="Rhea" id="RHEA:15101"/>
        <dbReference type="ChEBI" id="CHEBI:15378"/>
        <dbReference type="ChEBI" id="CHEBI:16526"/>
        <dbReference type="ChEBI" id="CHEBI:32551"/>
        <dbReference type="ChEBI" id="CHEBI:57791"/>
        <dbReference type="EC" id="4.1.1.20"/>
    </reaction>
</comment>
<evidence type="ECO:0000256" key="11">
    <source>
        <dbReference type="ARBA" id="ARBA00074972"/>
    </source>
</evidence>
<dbReference type="PRINTS" id="PR01181">
    <property type="entry name" value="DAPDCRBXLASE"/>
</dbReference>
<organism evidence="16 17">
    <name type="scientific">Leptospirillum ferrooxidans (strain C2-3)</name>
    <dbReference type="NCBI Taxonomy" id="1162668"/>
    <lineage>
        <taxon>Bacteria</taxon>
        <taxon>Pseudomonadati</taxon>
        <taxon>Nitrospirota</taxon>
        <taxon>Nitrospiria</taxon>
        <taxon>Nitrospirales</taxon>
        <taxon>Nitrospiraceae</taxon>
        <taxon>Leptospirillum</taxon>
    </lineage>
</organism>
<comment type="pathway">
    <text evidence="8 12 14">Amino-acid biosynthesis; L-lysine biosynthesis via DAP pathway; L-lysine from DL-2,6-diaminopimelate: step 1/1.</text>
</comment>
<comment type="subunit">
    <text evidence="12">Homodimer.</text>
</comment>
<dbReference type="PATRIC" id="fig|1162668.3.peg.2501"/>
<accession>I0IR86</accession>
<name>I0IR86_LEPFC</name>
<reference evidence="16 17" key="1">
    <citation type="journal article" date="2012" name="J. Bacteriol.">
        <title>Complete Genome Sequence of Leptospirillum ferrooxidans Strain C2-3, Isolated from a Fresh Volcanic Ash Deposit on the Island of Miyake, Japan.</title>
        <authorList>
            <person name="Fujimura R."/>
            <person name="Sato Y."/>
            <person name="Nishizawa T."/>
            <person name="Oshima K."/>
            <person name="Kim S.-W."/>
            <person name="Hattori M."/>
            <person name="Kamijo T."/>
            <person name="Ohta H."/>
        </authorList>
    </citation>
    <scope>NUCLEOTIDE SEQUENCE [LARGE SCALE GENOMIC DNA]</scope>
    <source>
        <strain evidence="16 17">C2-3</strain>
    </source>
</reference>
<evidence type="ECO:0000259" key="15">
    <source>
        <dbReference type="Pfam" id="PF02784"/>
    </source>
</evidence>
<proteinExistence type="inferred from homology"/>
<dbReference type="Gene3D" id="3.20.20.10">
    <property type="entry name" value="Alanine racemase"/>
    <property type="match status" value="1"/>
</dbReference>